<dbReference type="Pfam" id="PF01084">
    <property type="entry name" value="Ribosomal_S18"/>
    <property type="match status" value="1"/>
</dbReference>
<proteinExistence type="predicted"/>
<dbReference type="GO" id="GO:0003735">
    <property type="term" value="F:structural constituent of ribosome"/>
    <property type="evidence" value="ECO:0007669"/>
    <property type="project" value="InterPro"/>
</dbReference>
<dbReference type="SUPFAM" id="SSF46911">
    <property type="entry name" value="Ribosomal protein S18"/>
    <property type="match status" value="1"/>
</dbReference>
<dbReference type="PANTHER" id="PTHR13479:SF66">
    <property type="entry name" value="LARGE RIBOSOMAL SUBUNIT PROTEIN ML66"/>
    <property type="match status" value="1"/>
</dbReference>
<name>A0AAW0WSE8_CHEQU</name>
<dbReference type="GO" id="GO:0005763">
    <property type="term" value="C:mitochondrial small ribosomal subunit"/>
    <property type="evidence" value="ECO:0007669"/>
    <property type="project" value="TreeGrafter"/>
</dbReference>
<evidence type="ECO:0000313" key="4">
    <source>
        <dbReference type="EMBL" id="KAK8730384.1"/>
    </source>
</evidence>
<dbReference type="InterPro" id="IPR036870">
    <property type="entry name" value="Ribosomal_bS18_sf"/>
</dbReference>
<accession>A0AAW0WSE8</accession>
<keyword evidence="2" id="KW-0687">Ribonucleoprotein</keyword>
<sequence length="183" mass="20670">MASRLVVGVRVLLSSNICTKMIPEIRSCNLLTLGSLHARQLSASPTNFLKEIVVQEEGQKVTIEGVYKDSPRIPLLVKTGYEDCHVCPLCALNLNLKHTDVLILSQFMRADGCLLPKRVTGLCSTQQRRLTLLVRMSQKAGLMPNLAPSPSKRDPTKRYGSKKYNRYFDEATLDVKPKRRFRR</sequence>
<dbReference type="GO" id="GO:0070181">
    <property type="term" value="F:small ribosomal subunit rRNA binding"/>
    <property type="evidence" value="ECO:0007669"/>
    <property type="project" value="TreeGrafter"/>
</dbReference>
<protein>
    <recommendedName>
        <fullName evidence="6">Mitochondrial ribosomal protein S18A</fullName>
    </recommendedName>
</protein>
<organism evidence="4 5">
    <name type="scientific">Cherax quadricarinatus</name>
    <name type="common">Australian red claw crayfish</name>
    <dbReference type="NCBI Taxonomy" id="27406"/>
    <lineage>
        <taxon>Eukaryota</taxon>
        <taxon>Metazoa</taxon>
        <taxon>Ecdysozoa</taxon>
        <taxon>Arthropoda</taxon>
        <taxon>Crustacea</taxon>
        <taxon>Multicrustacea</taxon>
        <taxon>Malacostraca</taxon>
        <taxon>Eumalacostraca</taxon>
        <taxon>Eucarida</taxon>
        <taxon>Decapoda</taxon>
        <taxon>Pleocyemata</taxon>
        <taxon>Astacidea</taxon>
        <taxon>Parastacoidea</taxon>
        <taxon>Parastacidae</taxon>
        <taxon>Cherax</taxon>
    </lineage>
</organism>
<evidence type="ECO:0000256" key="2">
    <source>
        <dbReference type="ARBA" id="ARBA00023274"/>
    </source>
</evidence>
<reference evidence="4 5" key="1">
    <citation type="journal article" date="2024" name="BMC Genomics">
        <title>Genome assembly of redclaw crayfish (Cherax quadricarinatus) provides insights into its immune adaptation and hypoxia tolerance.</title>
        <authorList>
            <person name="Liu Z."/>
            <person name="Zheng J."/>
            <person name="Li H."/>
            <person name="Fang K."/>
            <person name="Wang S."/>
            <person name="He J."/>
            <person name="Zhou D."/>
            <person name="Weng S."/>
            <person name="Chi M."/>
            <person name="Gu Z."/>
            <person name="He J."/>
            <person name="Li F."/>
            <person name="Wang M."/>
        </authorList>
    </citation>
    <scope>NUCLEOTIDE SEQUENCE [LARGE SCALE GENOMIC DNA]</scope>
    <source>
        <strain evidence="4">ZL_2023a</strain>
    </source>
</reference>
<comment type="caution">
    <text evidence="4">The sequence shown here is derived from an EMBL/GenBank/DDBJ whole genome shotgun (WGS) entry which is preliminary data.</text>
</comment>
<feature type="region of interest" description="Disordered" evidence="3">
    <location>
        <begin position="143"/>
        <end position="162"/>
    </location>
</feature>
<keyword evidence="1" id="KW-0689">Ribosomal protein</keyword>
<dbReference type="InterPro" id="IPR001648">
    <property type="entry name" value="Ribosomal_bS18"/>
</dbReference>
<keyword evidence="5" id="KW-1185">Reference proteome</keyword>
<gene>
    <name evidence="4" type="ORF">OTU49_007983</name>
</gene>
<dbReference type="GO" id="GO:0032543">
    <property type="term" value="P:mitochondrial translation"/>
    <property type="evidence" value="ECO:0007669"/>
    <property type="project" value="TreeGrafter"/>
</dbReference>
<evidence type="ECO:0000256" key="1">
    <source>
        <dbReference type="ARBA" id="ARBA00022980"/>
    </source>
</evidence>
<dbReference type="Gene3D" id="4.10.640.10">
    <property type="entry name" value="Ribosomal protein S18"/>
    <property type="match status" value="1"/>
</dbReference>
<dbReference type="AlphaFoldDB" id="A0AAW0WSE8"/>
<dbReference type="Proteomes" id="UP001445076">
    <property type="component" value="Unassembled WGS sequence"/>
</dbReference>
<evidence type="ECO:0000313" key="5">
    <source>
        <dbReference type="Proteomes" id="UP001445076"/>
    </source>
</evidence>
<dbReference type="EMBL" id="JARKIK010000064">
    <property type="protein sequence ID" value="KAK8730384.1"/>
    <property type="molecule type" value="Genomic_DNA"/>
</dbReference>
<evidence type="ECO:0000256" key="3">
    <source>
        <dbReference type="SAM" id="MobiDB-lite"/>
    </source>
</evidence>
<evidence type="ECO:0008006" key="6">
    <source>
        <dbReference type="Google" id="ProtNLM"/>
    </source>
</evidence>
<dbReference type="PANTHER" id="PTHR13479">
    <property type="entry name" value="30S RIBOSOMAL PROTEIN S18"/>
    <property type="match status" value="1"/>
</dbReference>